<evidence type="ECO:0000259" key="1">
    <source>
        <dbReference type="Pfam" id="PF05876"/>
    </source>
</evidence>
<dbReference type="Proteomes" id="UP001163255">
    <property type="component" value="Chromosome"/>
</dbReference>
<evidence type="ECO:0000313" key="4">
    <source>
        <dbReference type="Proteomes" id="UP001163255"/>
    </source>
</evidence>
<dbReference type="InterPro" id="IPR027417">
    <property type="entry name" value="P-loop_NTPase"/>
</dbReference>
<feature type="domain" description="Terminase large subunit GpA endonuclease" evidence="2">
    <location>
        <begin position="299"/>
        <end position="577"/>
    </location>
</feature>
<dbReference type="RefSeq" id="WP_262598508.1">
    <property type="nucleotide sequence ID" value="NZ_CP103300.1"/>
</dbReference>
<dbReference type="InterPro" id="IPR046453">
    <property type="entry name" value="GpA_ATPase"/>
</dbReference>
<keyword evidence="4" id="KW-1185">Reference proteome</keyword>
<name>A0ABY6GVU5_9GAMM</name>
<dbReference type="Gene3D" id="3.40.50.300">
    <property type="entry name" value="P-loop containing nucleotide triphosphate hydrolases"/>
    <property type="match status" value="1"/>
</dbReference>
<feature type="domain" description="Phage terminase large subunit GpA ATPase" evidence="1">
    <location>
        <begin position="42"/>
        <end position="287"/>
    </location>
</feature>
<dbReference type="Pfam" id="PF05876">
    <property type="entry name" value="GpA_ATPase"/>
    <property type="match status" value="1"/>
</dbReference>
<reference evidence="3" key="1">
    <citation type="submission" date="2022-10" db="EMBL/GenBank/DDBJ databases">
        <title>Completed Genome Sequence of two octocoral isolated bacterium, Endozoicomonas euniceicola EF212T and Endozoicomonas gorgoniicola PS125T.</title>
        <authorList>
            <person name="Chiou Y.-J."/>
            <person name="Chen Y.-H."/>
        </authorList>
    </citation>
    <scope>NUCLEOTIDE SEQUENCE</scope>
    <source>
        <strain evidence="3">EF212</strain>
    </source>
</reference>
<dbReference type="EMBL" id="CP103300">
    <property type="protein sequence ID" value="UYM16201.1"/>
    <property type="molecule type" value="Genomic_DNA"/>
</dbReference>
<proteinExistence type="inferred from homology"/>
<sequence length="625" mass="70524">MSAIFMLSPYIAGFLAGLKPDTRLTVSEWADQKRILPAKAAKEAGHWRTSRTPYLKEIMDALSPSSPIEKVVFMKGAQVGGTECGNNWLGYVIDHVPAPMMYVLPTLDLAKRTSKQRIAPMIEEMPVLRNKVKDPRSRDSGNTLLSKEFPGGVLIFTGANSGAGLRSMPARFLFMDEVDAYGDDVDGEGSPINLAIKRTATFSGNRKIFMVSTPNIAETSKIEPAYEASDQRQYQVSCHGCGLFQPIIWAQIKFDDNKPETARFECRQCGHKHYEKDKPRLLTEGKWVAGTGDKSNKVAGFHLSSLYSPNGWYSWQNAVEDFLAAQKKPIQMKDWTNTVLGETWQDKGETVEHELLYQRREYYPAEVPWWVEVITIGCDVQDDRIEFEVTGWGAGEESWGIDYVRLYGDLSKPGIWTALGDMLRKTYTRQDGITLNAAQVCIDSGGHFTDEVYTFCRQQGADWAIPVKGSSIAGKPIATFPKTRNKKGVYLTLVGSDTAKELLYQRFRILEPGNGYCHWSVSDCFDEDYFRQITAEEKIRKYKNGVPYFQWDAKGRRNEALDCRVYSLTAIRILQQHKGIDLNRLASLREPPEDNQVINPEDAIVQKPVALRPARRTIKSTYLNG</sequence>
<organism evidence="3 4">
    <name type="scientific">Endozoicomonas euniceicola</name>
    <dbReference type="NCBI Taxonomy" id="1234143"/>
    <lineage>
        <taxon>Bacteria</taxon>
        <taxon>Pseudomonadati</taxon>
        <taxon>Pseudomonadota</taxon>
        <taxon>Gammaproteobacteria</taxon>
        <taxon>Oceanospirillales</taxon>
        <taxon>Endozoicomonadaceae</taxon>
        <taxon>Endozoicomonas</taxon>
    </lineage>
</organism>
<dbReference type="Pfam" id="PF20454">
    <property type="entry name" value="GpA_nuclease"/>
    <property type="match status" value="1"/>
</dbReference>
<evidence type="ECO:0000259" key="2">
    <source>
        <dbReference type="Pfam" id="PF20454"/>
    </source>
</evidence>
<protein>
    <submittedName>
        <fullName evidence="3">Phage terminase large subunit family protein</fullName>
    </submittedName>
</protein>
<dbReference type="InterPro" id="IPR046454">
    <property type="entry name" value="GpA_endonuclease"/>
</dbReference>
<gene>
    <name evidence="3" type="ORF">NX720_25965</name>
</gene>
<accession>A0ABY6GVU5</accession>
<dbReference type="InterPro" id="IPR008866">
    <property type="entry name" value="Phage_lambda_GpA-like"/>
</dbReference>
<dbReference type="HAMAP" id="MF_04144">
    <property type="entry name" value="TERL_LAMBDA"/>
    <property type="match status" value="1"/>
</dbReference>
<evidence type="ECO:0000313" key="3">
    <source>
        <dbReference type="EMBL" id="UYM16201.1"/>
    </source>
</evidence>